<sequence>MLPATLHELLEPLAEARTTEGLSGVSKAQVNDYSEKIEALASKLVTPLPDIQILEDLIKRNSFKESPSKTDGETHSPSSPGLSRRFLPASNYEDRTHSTFEADTSEPVKLDAATHIHIEKHRKLQGNLTDEMVGFLTRQRRLLSKAWQALVMPMCGLRRYTQRVLRLHVSRGF</sequence>
<gene>
    <name evidence="1" type="ORF">OWV82_015088</name>
</gene>
<evidence type="ECO:0000313" key="2">
    <source>
        <dbReference type="Proteomes" id="UP001164539"/>
    </source>
</evidence>
<evidence type="ECO:0000313" key="1">
    <source>
        <dbReference type="EMBL" id="KAJ4712924.1"/>
    </source>
</evidence>
<protein>
    <submittedName>
        <fullName evidence="1">Vesicle transport USE1</fullName>
    </submittedName>
</protein>
<dbReference type="Proteomes" id="UP001164539">
    <property type="component" value="Chromosome 8"/>
</dbReference>
<dbReference type="EMBL" id="CM051401">
    <property type="protein sequence ID" value="KAJ4712924.1"/>
    <property type="molecule type" value="Genomic_DNA"/>
</dbReference>
<proteinExistence type="predicted"/>
<keyword evidence="2" id="KW-1185">Reference proteome</keyword>
<comment type="caution">
    <text evidence="1">The sequence shown here is derived from an EMBL/GenBank/DDBJ whole genome shotgun (WGS) entry which is preliminary data.</text>
</comment>
<accession>A0ACC1XQB6</accession>
<reference evidence="1 2" key="1">
    <citation type="journal article" date="2023" name="Science">
        <title>Complex scaffold remodeling in plant triterpene biosynthesis.</title>
        <authorList>
            <person name="De La Pena R."/>
            <person name="Hodgson H."/>
            <person name="Liu J.C."/>
            <person name="Stephenson M.J."/>
            <person name="Martin A.C."/>
            <person name="Owen C."/>
            <person name="Harkess A."/>
            <person name="Leebens-Mack J."/>
            <person name="Jimenez L.E."/>
            <person name="Osbourn A."/>
            <person name="Sattely E.S."/>
        </authorList>
    </citation>
    <scope>NUCLEOTIDE SEQUENCE [LARGE SCALE GENOMIC DNA]</scope>
    <source>
        <strain evidence="2">cv. JPN11</strain>
        <tissue evidence="1">Leaf</tissue>
    </source>
</reference>
<name>A0ACC1XQB6_MELAZ</name>
<organism evidence="1 2">
    <name type="scientific">Melia azedarach</name>
    <name type="common">Chinaberry tree</name>
    <dbReference type="NCBI Taxonomy" id="155640"/>
    <lineage>
        <taxon>Eukaryota</taxon>
        <taxon>Viridiplantae</taxon>
        <taxon>Streptophyta</taxon>
        <taxon>Embryophyta</taxon>
        <taxon>Tracheophyta</taxon>
        <taxon>Spermatophyta</taxon>
        <taxon>Magnoliopsida</taxon>
        <taxon>eudicotyledons</taxon>
        <taxon>Gunneridae</taxon>
        <taxon>Pentapetalae</taxon>
        <taxon>rosids</taxon>
        <taxon>malvids</taxon>
        <taxon>Sapindales</taxon>
        <taxon>Meliaceae</taxon>
        <taxon>Melia</taxon>
    </lineage>
</organism>